<reference evidence="1 2" key="1">
    <citation type="submission" date="2022-05" db="EMBL/GenBank/DDBJ databases">
        <authorList>
            <consortium name="Genoscope - CEA"/>
            <person name="William W."/>
        </authorList>
    </citation>
    <scope>NUCLEOTIDE SEQUENCE [LARGE SCALE GENOMIC DNA]</scope>
</reference>
<evidence type="ECO:0008006" key="3">
    <source>
        <dbReference type="Google" id="ProtNLM"/>
    </source>
</evidence>
<keyword evidence="2" id="KW-1185">Reference proteome</keyword>
<name>A0ABN8QFV3_9CNID</name>
<dbReference type="EMBL" id="CALNXK010000126">
    <property type="protein sequence ID" value="CAH3163573.1"/>
    <property type="molecule type" value="Genomic_DNA"/>
</dbReference>
<dbReference type="SUPFAM" id="SSF52540">
    <property type="entry name" value="P-loop containing nucleoside triphosphate hydrolases"/>
    <property type="match status" value="1"/>
</dbReference>
<dbReference type="Proteomes" id="UP001159405">
    <property type="component" value="Unassembled WGS sequence"/>
</dbReference>
<dbReference type="PANTHER" id="PTHR47642">
    <property type="entry name" value="ATP-DEPENDENT DNA HELICASE"/>
    <property type="match status" value="1"/>
</dbReference>
<protein>
    <recommendedName>
        <fullName evidence="3">ATP-dependent DNA helicase</fullName>
    </recommendedName>
</protein>
<gene>
    <name evidence="1" type="ORF">PLOB_00005908</name>
</gene>
<sequence>MEQHARYVVNKAANADELWGGIPVAVFMGDDVQLPPVCDTLVYISDCRSAPSNHGRLVWTMFDSAVELTQIIRQNESGQQLRDVLISLRNYMTTPPANPLATTVSMAQSPHVAWPRTLARMDEQGLYVFPTHRLEWQRNKTKLLECNRQPNHPVAKIKAVDNGRHAVKADSNKAGGLLPLLYLCRDSKVMLVVNFKADWGLYNGAVGTVVDIVYKDGHRPTDDPAPLPGVVLVRFPGYRGPPYINEDPTVVPIVPVSLRLAWGTTIHKCQGMTVGTGEAFRYVVVHPGDHGFEARNPGALFVALSLNNTIGHLRRVILESLFYKMLVALAHTRHSVGYVFSSRQDTAIQG</sequence>
<evidence type="ECO:0000313" key="1">
    <source>
        <dbReference type="EMBL" id="CAH3163573.1"/>
    </source>
</evidence>
<comment type="caution">
    <text evidence="1">The sequence shown here is derived from an EMBL/GenBank/DDBJ whole genome shotgun (WGS) entry which is preliminary data.</text>
</comment>
<accession>A0ABN8QFV3</accession>
<feature type="non-terminal residue" evidence="1">
    <location>
        <position position="350"/>
    </location>
</feature>
<evidence type="ECO:0000313" key="2">
    <source>
        <dbReference type="Proteomes" id="UP001159405"/>
    </source>
</evidence>
<proteinExistence type="predicted"/>
<organism evidence="1 2">
    <name type="scientific">Porites lobata</name>
    <dbReference type="NCBI Taxonomy" id="104759"/>
    <lineage>
        <taxon>Eukaryota</taxon>
        <taxon>Metazoa</taxon>
        <taxon>Cnidaria</taxon>
        <taxon>Anthozoa</taxon>
        <taxon>Hexacorallia</taxon>
        <taxon>Scleractinia</taxon>
        <taxon>Fungiina</taxon>
        <taxon>Poritidae</taxon>
        <taxon>Porites</taxon>
    </lineage>
</organism>
<dbReference type="InterPro" id="IPR051055">
    <property type="entry name" value="PIF1_helicase"/>
</dbReference>
<dbReference type="InterPro" id="IPR027417">
    <property type="entry name" value="P-loop_NTPase"/>
</dbReference>